<organism evidence="2 3">
    <name type="scientific">Caulobacter ginsengisoli</name>
    <dbReference type="NCBI Taxonomy" id="400775"/>
    <lineage>
        <taxon>Bacteria</taxon>
        <taxon>Pseudomonadati</taxon>
        <taxon>Pseudomonadota</taxon>
        <taxon>Alphaproteobacteria</taxon>
        <taxon>Caulobacterales</taxon>
        <taxon>Caulobacteraceae</taxon>
        <taxon>Caulobacter</taxon>
    </lineage>
</organism>
<proteinExistence type="predicted"/>
<keyword evidence="3" id="KW-1185">Reference proteome</keyword>
<dbReference type="EMBL" id="JAUSVS010000002">
    <property type="protein sequence ID" value="MDQ0463554.1"/>
    <property type="molecule type" value="Genomic_DNA"/>
</dbReference>
<comment type="caution">
    <text evidence="2">The sequence shown here is derived from an EMBL/GenBank/DDBJ whole genome shotgun (WGS) entry which is preliminary data.</text>
</comment>
<dbReference type="InterPro" id="IPR005534">
    <property type="entry name" value="Curli_assmbl/transp-comp_CsgG"/>
</dbReference>
<evidence type="ECO:0000313" key="3">
    <source>
        <dbReference type="Proteomes" id="UP001228905"/>
    </source>
</evidence>
<dbReference type="Proteomes" id="UP001228905">
    <property type="component" value="Unassembled WGS sequence"/>
</dbReference>
<accession>A0ABU0INI4</accession>
<feature type="chain" id="PRO_5046273619" evidence="1">
    <location>
        <begin position="25"/>
        <end position="193"/>
    </location>
</feature>
<name>A0ABU0INI4_9CAUL</name>
<reference evidence="2 3" key="1">
    <citation type="submission" date="2023-07" db="EMBL/GenBank/DDBJ databases">
        <title>Genomic Encyclopedia of Type Strains, Phase IV (KMG-IV): sequencing the most valuable type-strain genomes for metagenomic binning, comparative biology and taxonomic classification.</title>
        <authorList>
            <person name="Goeker M."/>
        </authorList>
    </citation>
    <scope>NUCLEOTIDE SEQUENCE [LARGE SCALE GENOMIC DNA]</scope>
    <source>
        <strain evidence="2 3">DSM 18695</strain>
    </source>
</reference>
<dbReference type="RefSeq" id="WP_307347569.1">
    <property type="nucleotide sequence ID" value="NZ_JAUSVS010000002.1"/>
</dbReference>
<evidence type="ECO:0000256" key="1">
    <source>
        <dbReference type="SAM" id="SignalP"/>
    </source>
</evidence>
<gene>
    <name evidence="2" type="ORF">QO010_001325</name>
</gene>
<protein>
    <submittedName>
        <fullName evidence="2">Curli biogenesis system outer membrane secretion channel CsgG</fullName>
    </submittedName>
</protein>
<dbReference type="Pfam" id="PF03783">
    <property type="entry name" value="CsgG"/>
    <property type="match status" value="1"/>
</dbReference>
<keyword evidence="1" id="KW-0732">Signal</keyword>
<dbReference type="Gene3D" id="3.40.50.10610">
    <property type="entry name" value="ABC-type transport auxiliary lipoprotein component"/>
    <property type="match status" value="1"/>
</dbReference>
<evidence type="ECO:0000313" key="2">
    <source>
        <dbReference type="EMBL" id="MDQ0463554.1"/>
    </source>
</evidence>
<feature type="signal peptide" evidence="1">
    <location>
        <begin position="1"/>
        <end position="24"/>
    </location>
</feature>
<sequence>MHELTRRHWLAATAAILIALPAQAATPLRVTVVGFGASSLLGSSATEESLVALLIEELLASGGFAVIEAEDAAGDADPPRLLRASVTKFETKGGAGLDIGGLGGALGGRAGVGNERIELAVSLRLLDGATKQVLALATGTAQASGRTLKAGIEDDDGRGLGGERKRNPAIEQACRAAIHQAVEKLAAAAQKLG</sequence>